<name>A0ABU3CXP0_9FLAO</name>
<dbReference type="RefSeq" id="WP_311485280.1">
    <property type="nucleotide sequence ID" value="NZ_JAVRHP010000084.1"/>
</dbReference>
<dbReference type="PANTHER" id="PTHR38342">
    <property type="entry name" value="SLR5037 PROTEIN"/>
    <property type="match status" value="1"/>
</dbReference>
<evidence type="ECO:0000313" key="2">
    <source>
        <dbReference type="EMBL" id="MDT0651141.1"/>
    </source>
</evidence>
<dbReference type="InterPro" id="IPR005180">
    <property type="entry name" value="DUF302"/>
</dbReference>
<keyword evidence="3" id="KW-1185">Reference proteome</keyword>
<dbReference type="CDD" id="cd14797">
    <property type="entry name" value="DUF302"/>
    <property type="match status" value="2"/>
</dbReference>
<organism evidence="2 3">
    <name type="scientific">Autumnicola edwardsiae</name>
    <dbReference type="NCBI Taxonomy" id="3075594"/>
    <lineage>
        <taxon>Bacteria</taxon>
        <taxon>Pseudomonadati</taxon>
        <taxon>Bacteroidota</taxon>
        <taxon>Flavobacteriia</taxon>
        <taxon>Flavobacteriales</taxon>
        <taxon>Flavobacteriaceae</taxon>
        <taxon>Autumnicola</taxon>
    </lineage>
</organism>
<dbReference type="PROSITE" id="PS51257">
    <property type="entry name" value="PROKAR_LIPOPROTEIN"/>
    <property type="match status" value="1"/>
</dbReference>
<feature type="domain" description="DUF302" evidence="1">
    <location>
        <begin position="69"/>
        <end position="129"/>
    </location>
</feature>
<feature type="domain" description="DUF302" evidence="1">
    <location>
        <begin position="211"/>
        <end position="273"/>
    </location>
</feature>
<comment type="caution">
    <text evidence="2">The sequence shown here is derived from an EMBL/GenBank/DDBJ whole genome shotgun (WGS) entry which is preliminary data.</text>
</comment>
<evidence type="ECO:0000313" key="3">
    <source>
        <dbReference type="Proteomes" id="UP001248819"/>
    </source>
</evidence>
<dbReference type="Gene3D" id="3.30.310.70">
    <property type="entry name" value="TT1751-like domain"/>
    <property type="match status" value="2"/>
</dbReference>
<dbReference type="PANTHER" id="PTHR38342:SF2">
    <property type="entry name" value="INNER MEMBRANE OR EXPORTED"/>
    <property type="match status" value="1"/>
</dbReference>
<dbReference type="SUPFAM" id="SSF103247">
    <property type="entry name" value="TT1751-like"/>
    <property type="match status" value="2"/>
</dbReference>
<gene>
    <name evidence="2" type="ORF">RM529_13365</name>
</gene>
<accession>A0ABU3CXP0</accession>
<protein>
    <submittedName>
        <fullName evidence="2">DUF302 domain-containing protein</fullName>
    </submittedName>
</protein>
<dbReference type="Proteomes" id="UP001248819">
    <property type="component" value="Unassembled WGS sequence"/>
</dbReference>
<reference evidence="2 3" key="1">
    <citation type="submission" date="2023-09" db="EMBL/GenBank/DDBJ databases">
        <authorList>
            <person name="Rey-Velasco X."/>
        </authorList>
    </citation>
    <scope>NUCLEOTIDE SEQUENCE [LARGE SCALE GENOMIC DNA]</scope>
    <source>
        <strain evidence="2 3">F297</strain>
    </source>
</reference>
<dbReference type="Pfam" id="PF03625">
    <property type="entry name" value="DUF302"/>
    <property type="match status" value="2"/>
</dbReference>
<dbReference type="InterPro" id="IPR035923">
    <property type="entry name" value="TT1751-like_sf"/>
</dbReference>
<proteinExistence type="predicted"/>
<sequence>MKNFSGLFGLCFLFIGCANDDPGDVIFSSDVVAVTGTRYSASNNEFSETYSAFVNAVNQNLDIAILAEVDHAANAIATGRVLNATNTVFFTHPVLEAPLLQENLLAGLDLPHKMMFFQNENSEVFVVYNSASYLSSRYNLEQTGNLEAFATLMENLANAATTAEVRSSADATVNSEEGIITTESIQSFSETYNSLRSAVSSNENLDIVAQVDHQATAATENVEIPPSALIIFSYPELEAQLIQSSQTVALDLPQKILVWQDEDEVVHISYNDPDYLIQRHLLPGNSEELQQIVEILENLTSVAAGN</sequence>
<dbReference type="EMBL" id="JAVRHP010000084">
    <property type="protein sequence ID" value="MDT0651141.1"/>
    <property type="molecule type" value="Genomic_DNA"/>
</dbReference>
<evidence type="ECO:0000259" key="1">
    <source>
        <dbReference type="Pfam" id="PF03625"/>
    </source>
</evidence>